<keyword evidence="2" id="KW-1185">Reference proteome</keyword>
<protein>
    <recommendedName>
        <fullName evidence="3">F-box domain-containing protein</fullName>
    </recommendedName>
</protein>
<name>A0A8E2DL43_9APHY</name>
<evidence type="ECO:0008006" key="3">
    <source>
        <dbReference type="Google" id="ProtNLM"/>
    </source>
</evidence>
<dbReference type="AlphaFoldDB" id="A0A8E2DL43"/>
<dbReference type="Proteomes" id="UP000250043">
    <property type="component" value="Unassembled WGS sequence"/>
</dbReference>
<organism evidence="1 2">
    <name type="scientific">Obba rivulosa</name>
    <dbReference type="NCBI Taxonomy" id="1052685"/>
    <lineage>
        <taxon>Eukaryota</taxon>
        <taxon>Fungi</taxon>
        <taxon>Dikarya</taxon>
        <taxon>Basidiomycota</taxon>
        <taxon>Agaricomycotina</taxon>
        <taxon>Agaricomycetes</taxon>
        <taxon>Polyporales</taxon>
        <taxon>Gelatoporiaceae</taxon>
        <taxon>Obba</taxon>
    </lineage>
</organism>
<dbReference type="OrthoDB" id="2750183at2759"/>
<evidence type="ECO:0000313" key="1">
    <source>
        <dbReference type="EMBL" id="OCH89484.1"/>
    </source>
</evidence>
<accession>A0A8E2DL43</accession>
<evidence type="ECO:0000313" key="2">
    <source>
        <dbReference type="Proteomes" id="UP000250043"/>
    </source>
</evidence>
<sequence length="220" mass="24849">MFQLPSRSDVLSMALTCRTVHAYAVEYLRFWRVYIDEATAGTLRDCLSLNFPSRFHFIRELTLVPLFDGRLSVFLNSPKTVDFAADIPKHARNLKSLKFASVRLYGSGMQDHLISVFGGVSFFEQLHIAKACADDLAMISKMNAPLSTLALKIFSYTTNSPTFPDLARFSSTLQVLDVSAHRAFFCPRATRCPKMHTLRLRDSVPLVLAHYTAILKHSRD</sequence>
<gene>
    <name evidence="1" type="ORF">OBBRIDRAFT_835799</name>
</gene>
<reference evidence="1 2" key="1">
    <citation type="submission" date="2016-07" db="EMBL/GenBank/DDBJ databases">
        <title>Draft genome of the white-rot fungus Obba rivulosa 3A-2.</title>
        <authorList>
            <consortium name="DOE Joint Genome Institute"/>
            <person name="Miettinen O."/>
            <person name="Riley R."/>
            <person name="Acob R."/>
            <person name="Barry K."/>
            <person name="Cullen D."/>
            <person name="De Vries R."/>
            <person name="Hainaut M."/>
            <person name="Hatakka A."/>
            <person name="Henrissat B."/>
            <person name="Hilden K."/>
            <person name="Kuo R."/>
            <person name="Labutti K."/>
            <person name="Lipzen A."/>
            <person name="Makela M.R."/>
            <person name="Sandor L."/>
            <person name="Spatafora J.W."/>
            <person name="Grigoriev I.V."/>
            <person name="Hibbett D.S."/>
        </authorList>
    </citation>
    <scope>NUCLEOTIDE SEQUENCE [LARGE SCALE GENOMIC DNA]</scope>
    <source>
        <strain evidence="1 2">3A-2</strain>
    </source>
</reference>
<dbReference type="InterPro" id="IPR032675">
    <property type="entry name" value="LRR_dom_sf"/>
</dbReference>
<dbReference type="Gene3D" id="3.80.10.10">
    <property type="entry name" value="Ribonuclease Inhibitor"/>
    <property type="match status" value="1"/>
</dbReference>
<proteinExistence type="predicted"/>
<dbReference type="EMBL" id="KV722426">
    <property type="protein sequence ID" value="OCH89484.1"/>
    <property type="molecule type" value="Genomic_DNA"/>
</dbReference>